<evidence type="ECO:0000256" key="14">
    <source>
        <dbReference type="ARBA" id="ARBA00023306"/>
    </source>
</evidence>
<dbReference type="Proteomes" id="UP000466906">
    <property type="component" value="Chromosome"/>
</dbReference>
<dbReference type="GO" id="GO:0009252">
    <property type="term" value="P:peptidoglycan biosynthetic process"/>
    <property type="evidence" value="ECO:0007669"/>
    <property type="project" value="UniProtKB-UniRule"/>
</dbReference>
<dbReference type="NCBIfam" id="TIGR00179">
    <property type="entry name" value="murB"/>
    <property type="match status" value="1"/>
</dbReference>
<dbReference type="GO" id="GO:0071949">
    <property type="term" value="F:FAD binding"/>
    <property type="evidence" value="ECO:0007669"/>
    <property type="project" value="InterPro"/>
</dbReference>
<dbReference type="InterPro" id="IPR006094">
    <property type="entry name" value="Oxid_FAD_bind_N"/>
</dbReference>
<evidence type="ECO:0000256" key="16">
    <source>
        <dbReference type="ARBA" id="ARBA00048914"/>
    </source>
</evidence>
<organism evidence="19 20">
    <name type="scientific">Mycolicibacterium alvei</name>
    <dbReference type="NCBI Taxonomy" id="67081"/>
    <lineage>
        <taxon>Bacteria</taxon>
        <taxon>Bacillati</taxon>
        <taxon>Actinomycetota</taxon>
        <taxon>Actinomycetes</taxon>
        <taxon>Mycobacteriales</taxon>
        <taxon>Mycobacteriaceae</taxon>
        <taxon>Mycolicibacterium</taxon>
    </lineage>
</organism>
<dbReference type="GO" id="GO:0051301">
    <property type="term" value="P:cell division"/>
    <property type="evidence" value="ECO:0007669"/>
    <property type="project" value="UniProtKB-KW"/>
</dbReference>
<dbReference type="AlphaFoldDB" id="A0A6N4UW52"/>
<feature type="active site" description="Proton donor" evidence="17">
    <location>
        <position position="259"/>
    </location>
</feature>
<protein>
    <recommendedName>
        <fullName evidence="17">UDP-N-acetylenolpyruvoylglucosamine reductase</fullName>
        <ecNumber evidence="17">1.3.1.98</ecNumber>
    </recommendedName>
    <alternativeName>
        <fullName evidence="17">UDP-N-acetylmuramate dehydrogenase</fullName>
    </alternativeName>
</protein>
<evidence type="ECO:0000256" key="17">
    <source>
        <dbReference type="HAMAP-Rule" id="MF_00037"/>
    </source>
</evidence>
<comment type="pathway">
    <text evidence="4 17">Cell wall biogenesis; peptidoglycan biosynthesis.</text>
</comment>
<proteinExistence type="inferred from homology"/>
<keyword evidence="15 17" id="KW-0961">Cell wall biogenesis/degradation</keyword>
<dbReference type="GO" id="GO:0008360">
    <property type="term" value="P:regulation of cell shape"/>
    <property type="evidence" value="ECO:0007669"/>
    <property type="project" value="UniProtKB-KW"/>
</dbReference>
<dbReference type="GO" id="GO:0005829">
    <property type="term" value="C:cytosol"/>
    <property type="evidence" value="ECO:0007669"/>
    <property type="project" value="TreeGrafter"/>
</dbReference>
<evidence type="ECO:0000256" key="3">
    <source>
        <dbReference type="ARBA" id="ARBA00004496"/>
    </source>
</evidence>
<dbReference type="Gene3D" id="3.30.465.10">
    <property type="match status" value="1"/>
</dbReference>
<dbReference type="Pfam" id="PF02873">
    <property type="entry name" value="MurB_C"/>
    <property type="match status" value="1"/>
</dbReference>
<evidence type="ECO:0000256" key="10">
    <source>
        <dbReference type="ARBA" id="ARBA00022857"/>
    </source>
</evidence>
<dbReference type="Gene3D" id="3.30.43.10">
    <property type="entry name" value="Uridine Diphospho-n-acetylenolpyruvylglucosamine Reductase, domain 2"/>
    <property type="match status" value="1"/>
</dbReference>
<dbReference type="Gene3D" id="3.90.78.10">
    <property type="entry name" value="UDP-N-acetylenolpyruvoylglucosamine reductase, C-terminal domain"/>
    <property type="match status" value="1"/>
</dbReference>
<feature type="active site" evidence="17">
    <location>
        <position position="182"/>
    </location>
</feature>
<feature type="domain" description="FAD-binding PCMH-type" evidence="18">
    <location>
        <begin position="38"/>
        <end position="226"/>
    </location>
</feature>
<keyword evidence="8 17" id="KW-0285">Flavoprotein</keyword>
<dbReference type="InterPro" id="IPR036318">
    <property type="entry name" value="FAD-bd_PCMH-like_sf"/>
</dbReference>
<comment type="catalytic activity">
    <reaction evidence="16 17">
        <text>UDP-N-acetyl-alpha-D-muramate + NADP(+) = UDP-N-acetyl-3-O-(1-carboxyvinyl)-alpha-D-glucosamine + NADPH + H(+)</text>
        <dbReference type="Rhea" id="RHEA:12248"/>
        <dbReference type="ChEBI" id="CHEBI:15378"/>
        <dbReference type="ChEBI" id="CHEBI:57783"/>
        <dbReference type="ChEBI" id="CHEBI:58349"/>
        <dbReference type="ChEBI" id="CHEBI:68483"/>
        <dbReference type="ChEBI" id="CHEBI:70757"/>
        <dbReference type="EC" id="1.3.1.98"/>
    </reaction>
</comment>
<keyword evidence="14 17" id="KW-0131">Cell cycle</keyword>
<evidence type="ECO:0000256" key="4">
    <source>
        <dbReference type="ARBA" id="ARBA00004752"/>
    </source>
</evidence>
<dbReference type="InterPro" id="IPR003170">
    <property type="entry name" value="MurB"/>
</dbReference>
<keyword evidence="7 17" id="KW-0132">Cell division</keyword>
<evidence type="ECO:0000256" key="1">
    <source>
        <dbReference type="ARBA" id="ARBA00001974"/>
    </source>
</evidence>
<evidence type="ECO:0000256" key="12">
    <source>
        <dbReference type="ARBA" id="ARBA00022984"/>
    </source>
</evidence>
<evidence type="ECO:0000256" key="11">
    <source>
        <dbReference type="ARBA" id="ARBA00022960"/>
    </source>
</evidence>
<evidence type="ECO:0000256" key="15">
    <source>
        <dbReference type="ARBA" id="ARBA00023316"/>
    </source>
</evidence>
<comment type="function">
    <text evidence="2 17">Cell wall formation.</text>
</comment>
<evidence type="ECO:0000256" key="6">
    <source>
        <dbReference type="ARBA" id="ARBA00022490"/>
    </source>
</evidence>
<evidence type="ECO:0000256" key="8">
    <source>
        <dbReference type="ARBA" id="ARBA00022630"/>
    </source>
</evidence>
<evidence type="ECO:0000256" key="7">
    <source>
        <dbReference type="ARBA" id="ARBA00022618"/>
    </source>
</evidence>
<evidence type="ECO:0000256" key="13">
    <source>
        <dbReference type="ARBA" id="ARBA00023002"/>
    </source>
</evidence>
<evidence type="ECO:0000256" key="9">
    <source>
        <dbReference type="ARBA" id="ARBA00022827"/>
    </source>
</evidence>
<feature type="active site" evidence="17">
    <location>
        <position position="362"/>
    </location>
</feature>
<dbReference type="PANTHER" id="PTHR21071">
    <property type="entry name" value="UDP-N-ACETYLENOLPYRUVOYLGLUCOSAMINE REDUCTASE"/>
    <property type="match status" value="1"/>
</dbReference>
<dbReference type="SUPFAM" id="SSF56194">
    <property type="entry name" value="Uridine diphospho-N-Acetylenolpyruvylglucosamine reductase, MurB, C-terminal domain"/>
    <property type="match status" value="1"/>
</dbReference>
<evidence type="ECO:0000256" key="2">
    <source>
        <dbReference type="ARBA" id="ARBA00003921"/>
    </source>
</evidence>
<dbReference type="EMBL" id="AP022565">
    <property type="protein sequence ID" value="BBX27632.1"/>
    <property type="molecule type" value="Genomic_DNA"/>
</dbReference>
<accession>A0A6N4UW52</accession>
<dbReference type="UniPathway" id="UPA00219"/>
<gene>
    <name evidence="17 19" type="primary">murB</name>
    <name evidence="19" type="ORF">MALV_27570</name>
</gene>
<dbReference type="GO" id="GO:0071555">
    <property type="term" value="P:cell wall organization"/>
    <property type="evidence" value="ECO:0007669"/>
    <property type="project" value="UniProtKB-KW"/>
</dbReference>
<comment type="cofactor">
    <cofactor evidence="1 17">
        <name>FAD</name>
        <dbReference type="ChEBI" id="CHEBI:57692"/>
    </cofactor>
</comment>
<comment type="similarity">
    <text evidence="5 17">Belongs to the MurB family.</text>
</comment>
<keyword evidence="11 17" id="KW-0133">Cell shape</keyword>
<keyword evidence="13 17" id="KW-0560">Oxidoreductase</keyword>
<evidence type="ECO:0000313" key="20">
    <source>
        <dbReference type="Proteomes" id="UP000466906"/>
    </source>
</evidence>
<dbReference type="PROSITE" id="PS51387">
    <property type="entry name" value="FAD_PCMH"/>
    <property type="match status" value="1"/>
</dbReference>
<dbReference type="PANTHER" id="PTHR21071:SF4">
    <property type="entry name" value="UDP-N-ACETYLENOLPYRUVOYLGLUCOSAMINE REDUCTASE"/>
    <property type="match status" value="1"/>
</dbReference>
<keyword evidence="20" id="KW-1185">Reference proteome</keyword>
<sequence>MIAAYLVTLPLRPVVSSYVAGVAVDESVALAPLTTLRVGPVAPRVLTCTSTDQLIDVLRAVSDPILVLAGGSNVVLADDLADTMPDLTVVRVANTAITVEGDLLRAEAGAVFDDVVVASLQHGLGGLECLSGIPGSAGATPVQNVGAYGAEVADTISRVRLLDRRTGEVRWAATEELKFGYRTSILKHSDAVIVLEVEFTLDQTGRSAPLRYRELATALGVEPGERADPMRVRQTVLGLRAGKGMVLDAHDHDTWSVGSFFTNPVVSQAEFERVQAGADAAGKGAVPNYPAPDGVKLAAGWLVEHAGFGKGYPGDGAPARLSTKHALALTNRGEANTADVIALARAVQAGVLDRFGITLQPEPILFGCDLSVP</sequence>
<dbReference type="KEGG" id="malv:MALV_27570"/>
<dbReference type="Pfam" id="PF01565">
    <property type="entry name" value="FAD_binding_4"/>
    <property type="match status" value="1"/>
</dbReference>
<keyword evidence="10 17" id="KW-0521">NADP</keyword>
<comment type="subcellular location">
    <subcellularLocation>
        <location evidence="3 17">Cytoplasm</location>
    </subcellularLocation>
</comment>
<dbReference type="InterPro" id="IPR016166">
    <property type="entry name" value="FAD-bd_PCMH"/>
</dbReference>
<dbReference type="HAMAP" id="MF_00037">
    <property type="entry name" value="MurB"/>
    <property type="match status" value="1"/>
</dbReference>
<dbReference type="InterPro" id="IPR011601">
    <property type="entry name" value="MurB_C"/>
</dbReference>
<dbReference type="InterPro" id="IPR016169">
    <property type="entry name" value="FAD-bd_PCMH_sub2"/>
</dbReference>
<dbReference type="GO" id="GO:0008762">
    <property type="term" value="F:UDP-N-acetylmuramate dehydrogenase activity"/>
    <property type="evidence" value="ECO:0007669"/>
    <property type="project" value="UniProtKB-UniRule"/>
</dbReference>
<dbReference type="NCBIfam" id="NF010478">
    <property type="entry name" value="PRK13903.1"/>
    <property type="match status" value="1"/>
</dbReference>
<evidence type="ECO:0000259" key="18">
    <source>
        <dbReference type="PROSITE" id="PS51387"/>
    </source>
</evidence>
<evidence type="ECO:0000313" key="19">
    <source>
        <dbReference type="EMBL" id="BBX27632.1"/>
    </source>
</evidence>
<keyword evidence="9 17" id="KW-0274">FAD</keyword>
<reference evidence="19 20" key="1">
    <citation type="journal article" date="2019" name="Emerg. Microbes Infect.">
        <title>Comprehensive subspecies identification of 175 nontuberculous mycobacteria species based on 7547 genomic profiles.</title>
        <authorList>
            <person name="Matsumoto Y."/>
            <person name="Kinjo T."/>
            <person name="Motooka D."/>
            <person name="Nabeya D."/>
            <person name="Jung N."/>
            <person name="Uechi K."/>
            <person name="Horii T."/>
            <person name="Iida T."/>
            <person name="Fujita J."/>
            <person name="Nakamura S."/>
        </authorList>
    </citation>
    <scope>NUCLEOTIDE SEQUENCE [LARGE SCALE GENOMIC DNA]</scope>
    <source>
        <strain evidence="19 20">JCM 12272</strain>
    </source>
</reference>
<dbReference type="InterPro" id="IPR016167">
    <property type="entry name" value="FAD-bd_PCMH_sub1"/>
</dbReference>
<keyword evidence="6 17" id="KW-0963">Cytoplasm</keyword>
<dbReference type="InterPro" id="IPR036635">
    <property type="entry name" value="MurB_C_sf"/>
</dbReference>
<name>A0A6N4UW52_9MYCO</name>
<evidence type="ECO:0000256" key="5">
    <source>
        <dbReference type="ARBA" id="ARBA00010485"/>
    </source>
</evidence>
<dbReference type="SUPFAM" id="SSF56176">
    <property type="entry name" value="FAD-binding/transporter-associated domain-like"/>
    <property type="match status" value="1"/>
</dbReference>
<dbReference type="EC" id="1.3.1.98" evidence="17"/>
<keyword evidence="12 17" id="KW-0573">Peptidoglycan synthesis</keyword>